<dbReference type="InterPro" id="IPR035281">
    <property type="entry name" value="DUF5359"/>
</dbReference>
<protein>
    <recommendedName>
        <fullName evidence="4">YpfB family protein</fullName>
    </recommendedName>
</protein>
<dbReference type="RefSeq" id="WP_121680736.1">
    <property type="nucleotide sequence ID" value="NZ_RCVZ01000007.1"/>
</dbReference>
<dbReference type="Pfam" id="PF17313">
    <property type="entry name" value="DUF5359"/>
    <property type="match status" value="1"/>
</dbReference>
<gene>
    <name evidence="2" type="ORF">D9X91_11295</name>
</gene>
<keyword evidence="1" id="KW-0812">Transmembrane</keyword>
<evidence type="ECO:0000313" key="3">
    <source>
        <dbReference type="Proteomes" id="UP000276770"/>
    </source>
</evidence>
<name>A0A3L7JX22_9BACI</name>
<keyword evidence="3" id="KW-1185">Reference proteome</keyword>
<dbReference type="Proteomes" id="UP000276770">
    <property type="component" value="Unassembled WGS sequence"/>
</dbReference>
<evidence type="ECO:0008006" key="4">
    <source>
        <dbReference type="Google" id="ProtNLM"/>
    </source>
</evidence>
<dbReference type="EMBL" id="RCVZ01000007">
    <property type="protein sequence ID" value="RLQ95080.1"/>
    <property type="molecule type" value="Genomic_DNA"/>
</dbReference>
<organism evidence="2 3">
    <name type="scientific">Falsibacillus albus</name>
    <dbReference type="NCBI Taxonomy" id="2478915"/>
    <lineage>
        <taxon>Bacteria</taxon>
        <taxon>Bacillati</taxon>
        <taxon>Bacillota</taxon>
        <taxon>Bacilli</taxon>
        <taxon>Bacillales</taxon>
        <taxon>Bacillaceae</taxon>
        <taxon>Falsibacillus</taxon>
    </lineage>
</organism>
<dbReference type="AlphaFoldDB" id="A0A3L7JX22"/>
<keyword evidence="1" id="KW-1133">Transmembrane helix</keyword>
<evidence type="ECO:0000313" key="2">
    <source>
        <dbReference type="EMBL" id="RLQ95080.1"/>
    </source>
</evidence>
<sequence length="61" mass="7408">MRTIERWIIKLAIIQFIILIISQFILHDLHMFPQMNKIMLYEGVQKLNYTEIKETIEGMTR</sequence>
<keyword evidence="1" id="KW-0472">Membrane</keyword>
<feature type="transmembrane region" description="Helical" evidence="1">
    <location>
        <begin position="7"/>
        <end position="26"/>
    </location>
</feature>
<dbReference type="OrthoDB" id="2697487at2"/>
<comment type="caution">
    <text evidence="2">The sequence shown here is derived from an EMBL/GenBank/DDBJ whole genome shotgun (WGS) entry which is preliminary data.</text>
</comment>
<accession>A0A3L7JX22</accession>
<evidence type="ECO:0000256" key="1">
    <source>
        <dbReference type="SAM" id="Phobius"/>
    </source>
</evidence>
<reference evidence="2 3" key="1">
    <citation type="submission" date="2018-10" db="EMBL/GenBank/DDBJ databases">
        <title>Falsibacillus sp. genome draft.</title>
        <authorList>
            <person name="Shi S."/>
        </authorList>
    </citation>
    <scope>NUCLEOTIDE SEQUENCE [LARGE SCALE GENOMIC DNA]</scope>
    <source>
        <strain evidence="2 3">GY 10110</strain>
    </source>
</reference>
<proteinExistence type="predicted"/>